<name>A0A410FVU4_BIPS1</name>
<dbReference type="AlphaFoldDB" id="A0A410FVU4"/>
<proteinExistence type="predicted"/>
<evidence type="ECO:0000313" key="2">
    <source>
        <dbReference type="EMBL" id="QAA77092.1"/>
    </source>
</evidence>
<organism evidence="2 3">
    <name type="scientific">Bipolaricaulis sibiricus</name>
    <dbReference type="NCBI Taxonomy" id="2501609"/>
    <lineage>
        <taxon>Bacteria</taxon>
        <taxon>Candidatus Bipolaricaulota</taxon>
        <taxon>Candidatus Bipolaricaulia</taxon>
        <taxon>Candidatus Bipolaricaulales</taxon>
        <taxon>Candidatus Bipolaricaulaceae</taxon>
        <taxon>Candidatus Bipolaricaulis</taxon>
    </lineage>
</organism>
<dbReference type="Proteomes" id="UP000287233">
    <property type="component" value="Chromosome"/>
</dbReference>
<evidence type="ECO:0000256" key="1">
    <source>
        <dbReference type="SAM" id="SignalP"/>
    </source>
</evidence>
<gene>
    <name evidence="2" type="ORF">BIP78_1326</name>
</gene>
<keyword evidence="1" id="KW-0732">Signal</keyword>
<dbReference type="EMBL" id="CP034928">
    <property type="protein sequence ID" value="QAA77092.1"/>
    <property type="molecule type" value="Genomic_DNA"/>
</dbReference>
<sequence length="646" mass="70860">MKRALLLVLIAVLGTSSFALADCTAGFEYEFGKREVSLSVPAKLVRKVVKTVPVVGQILSLFKVEITFLETWRVAEAVCRCKPCCEAPSFQYLGVTIRAAAEGIVWFDTLTATQPGESPPVDPKRSCSIWTTFREYRAGTKVELAWNLPIEIKETLLQISEWVDCKCTENPECEGNAPPEVRVFDPTKIVMNYGEEAEFYVSAYDPGPRPNLLDFSEVAEAAGCLTAYCVEQNIYEGQYGLATYRVSYTGEEELIKSCAEAVASDRCGSVGGARVDVYINYPPEIRLDPDSRWFGSEYRAFFRIRDPNLRGCPDPWEAINLSVEDPSCGTYSLSKEQISCNWADVEEASGAAVVVFYPQPDCCNRSFTLVAQDLSRQSDKITVQIPDQGPVAEVVINPQTFRLKPGEMAEARVSCEGDPNGHTVTLSKESGPGLFESKTGRGRLRGTWSWRVPGRYLGSPWQLVGFRAKSFCGGSSVAYLLVHISTPPRAYSGSVWVNRGATARTILYVQDPDSFSHNLAFDPPSGISVRVVGRSEPREEDGAWGGHLYEVEVSADQTLCPGTYAVPFTVTDPDGYKVQAALTVHVWGNRPPVASPPYLRGETTVTLSPTGVVRTPVVFQGLTSGTLTVTFSPSRATALRLFTPQI</sequence>
<evidence type="ECO:0000313" key="3">
    <source>
        <dbReference type="Proteomes" id="UP000287233"/>
    </source>
</evidence>
<accession>A0A410FVU4</accession>
<reference evidence="3" key="1">
    <citation type="submission" date="2018-12" db="EMBL/GenBank/DDBJ databases">
        <title>Complete genome sequence of an uncultured bacterium of the candidate phylum Bipolaricaulota.</title>
        <authorList>
            <person name="Kadnikov V.V."/>
            <person name="Mardanov A.V."/>
            <person name="Beletsky A.V."/>
            <person name="Frank Y.A."/>
            <person name="Karnachuk O.V."/>
            <person name="Ravin N.V."/>
        </authorList>
    </citation>
    <scope>NUCLEOTIDE SEQUENCE [LARGE SCALE GENOMIC DNA]</scope>
</reference>
<dbReference type="KEGG" id="bih:BIP78_1326"/>
<feature type="chain" id="PRO_5019002212" evidence="1">
    <location>
        <begin position="22"/>
        <end position="646"/>
    </location>
</feature>
<feature type="signal peptide" evidence="1">
    <location>
        <begin position="1"/>
        <end position="21"/>
    </location>
</feature>
<protein>
    <submittedName>
        <fullName evidence="2">Uncharacterized protein</fullName>
    </submittedName>
</protein>